<reference evidence="1" key="1">
    <citation type="submission" date="2024-04" db="EMBL/GenBank/DDBJ databases">
        <authorList>
            <consortium name="Molecular Ecology Group"/>
        </authorList>
    </citation>
    <scope>NUCLEOTIDE SEQUENCE</scope>
</reference>
<gene>
    <name evidence="1" type="ORF">LPLAT_LOCUS1800</name>
</gene>
<protein>
    <recommendedName>
        <fullName evidence="3">Protein-serine/threonine phosphatase</fullName>
    </recommendedName>
</protein>
<proteinExistence type="predicted"/>
<evidence type="ECO:0008006" key="3">
    <source>
        <dbReference type="Google" id="ProtNLM"/>
    </source>
</evidence>
<sequence>MIFQRVSRIAICSSNYERSCFIQEAQIYKAFRMNFWNVCQVDDNEQPSGLSRSIAHVQTLVHDRSERADKNTRESERYPIANVHCTRRRPAVKVECVARGGNGRASYLRDREAK</sequence>
<dbReference type="AlphaFoldDB" id="A0AAV2N6Q5"/>
<accession>A0AAV2N6Q5</accession>
<organism evidence="1 2">
    <name type="scientific">Lasius platythorax</name>
    <dbReference type="NCBI Taxonomy" id="488582"/>
    <lineage>
        <taxon>Eukaryota</taxon>
        <taxon>Metazoa</taxon>
        <taxon>Ecdysozoa</taxon>
        <taxon>Arthropoda</taxon>
        <taxon>Hexapoda</taxon>
        <taxon>Insecta</taxon>
        <taxon>Pterygota</taxon>
        <taxon>Neoptera</taxon>
        <taxon>Endopterygota</taxon>
        <taxon>Hymenoptera</taxon>
        <taxon>Apocrita</taxon>
        <taxon>Aculeata</taxon>
        <taxon>Formicoidea</taxon>
        <taxon>Formicidae</taxon>
        <taxon>Formicinae</taxon>
        <taxon>Lasius</taxon>
        <taxon>Lasius</taxon>
    </lineage>
</organism>
<dbReference type="EMBL" id="OZ034833">
    <property type="protein sequence ID" value="CAL1675374.1"/>
    <property type="molecule type" value="Genomic_DNA"/>
</dbReference>
<evidence type="ECO:0000313" key="1">
    <source>
        <dbReference type="EMBL" id="CAL1675374.1"/>
    </source>
</evidence>
<evidence type="ECO:0000313" key="2">
    <source>
        <dbReference type="Proteomes" id="UP001497644"/>
    </source>
</evidence>
<name>A0AAV2N6Q5_9HYME</name>
<dbReference type="Proteomes" id="UP001497644">
    <property type="component" value="Chromosome 10"/>
</dbReference>
<keyword evidence="2" id="KW-1185">Reference proteome</keyword>